<comment type="caution">
    <text evidence="1">The sequence shown here is derived from an EMBL/GenBank/DDBJ whole genome shotgun (WGS) entry which is preliminary data.</text>
</comment>
<protein>
    <submittedName>
        <fullName evidence="1">Uncharacterized protein</fullName>
    </submittedName>
</protein>
<dbReference type="Proteomes" id="UP000194236">
    <property type="component" value="Unassembled WGS sequence"/>
</dbReference>
<name>A0A1Y3B155_EURMA</name>
<keyword evidence="2" id="KW-1185">Reference proteome</keyword>
<accession>A0A1Y3B155</accession>
<sequence length="63" mass="7502">MIQQMVRTRRPCIQDNSLFPFDDVSVMNSLRQFRTGEKHAMKSFRPMNNVIRLNTFLAMHTIM</sequence>
<reference evidence="1 2" key="1">
    <citation type="submission" date="2017-03" db="EMBL/GenBank/DDBJ databases">
        <title>Genome Survey of Euroglyphus maynei.</title>
        <authorList>
            <person name="Arlian L.G."/>
            <person name="Morgan M.S."/>
            <person name="Rider S.D."/>
        </authorList>
    </citation>
    <scope>NUCLEOTIDE SEQUENCE [LARGE SCALE GENOMIC DNA]</scope>
    <source>
        <strain evidence="1">Arlian Lab</strain>
        <tissue evidence="1">Whole body</tissue>
    </source>
</reference>
<evidence type="ECO:0000313" key="2">
    <source>
        <dbReference type="Proteomes" id="UP000194236"/>
    </source>
</evidence>
<organism evidence="1 2">
    <name type="scientific">Euroglyphus maynei</name>
    <name type="common">Mayne's house dust mite</name>
    <dbReference type="NCBI Taxonomy" id="6958"/>
    <lineage>
        <taxon>Eukaryota</taxon>
        <taxon>Metazoa</taxon>
        <taxon>Ecdysozoa</taxon>
        <taxon>Arthropoda</taxon>
        <taxon>Chelicerata</taxon>
        <taxon>Arachnida</taxon>
        <taxon>Acari</taxon>
        <taxon>Acariformes</taxon>
        <taxon>Sarcoptiformes</taxon>
        <taxon>Astigmata</taxon>
        <taxon>Psoroptidia</taxon>
        <taxon>Analgoidea</taxon>
        <taxon>Pyroglyphidae</taxon>
        <taxon>Pyroglyphinae</taxon>
        <taxon>Euroglyphus</taxon>
    </lineage>
</organism>
<proteinExistence type="predicted"/>
<evidence type="ECO:0000313" key="1">
    <source>
        <dbReference type="EMBL" id="OTF73603.1"/>
    </source>
</evidence>
<gene>
    <name evidence="1" type="ORF">BLA29_014117</name>
</gene>
<dbReference type="EMBL" id="MUJZ01050906">
    <property type="protein sequence ID" value="OTF73603.1"/>
    <property type="molecule type" value="Genomic_DNA"/>
</dbReference>
<dbReference type="AlphaFoldDB" id="A0A1Y3B155"/>